<dbReference type="SMART" id="SM00327">
    <property type="entry name" value="VWA"/>
    <property type="match status" value="1"/>
</dbReference>
<dbReference type="Gene3D" id="3.40.50.410">
    <property type="entry name" value="von Willebrand factor, type A domain"/>
    <property type="match status" value="1"/>
</dbReference>
<protein>
    <recommendedName>
        <fullName evidence="4">VWFA domain-containing protein</fullName>
    </recommendedName>
</protein>
<feature type="transmembrane region" description="Helical" evidence="2">
    <location>
        <begin position="601"/>
        <end position="624"/>
    </location>
</feature>
<name>A0A2K9LT68_9GAMM</name>
<keyword evidence="2" id="KW-0812">Transmembrane</keyword>
<keyword evidence="2" id="KW-0472">Membrane</keyword>
<feature type="region of interest" description="Disordered" evidence="1">
    <location>
        <begin position="734"/>
        <end position="836"/>
    </location>
</feature>
<dbReference type="KEGG" id="kak:Kalk_20510"/>
<keyword evidence="6" id="KW-1185">Reference proteome</keyword>
<sequence length="836" mass="91666">MKVPPASGLVLIVLLWAACFAAQGVYAADAQPDMRVLVDISGSMKKTDPQNLRVPAAKLLLNLAKDKSRFGVWSFGQYVNNLVPVDTVSPEWKQPAAAKLEAINSAGLFTNVGLALERAAMGQTQPDPDWERTIVLLSDGMVDISKDPQQNEAEKQRILQEVIPQLKKAGFRIHSVALSTGADQAFLKSIALQTGGSFSLARNADELLGVFVEASDKVNLPEQVPLEGDSFTIDESVNEFTALIFRKSSIKETQLISPDGVAYSLSKGSRNVSWFADKQYDLITVYNPAPGTWKVVADLDPSNRVTVVSDLKLTMGGLPENVLEGERLTMTMSMDEHGRAITNPNFLELMDITFRQETSSGETFEGKLSEGAGGEKVVPTDGIYSARLGRTITEGEHSFSVLVDGKTFKRKKTVKMTVHHEVLKVETQYRDQDGQVFRYLMAEPIEGLINPEAIEIVAQISDSNGERSIQNGVAEEDGRYRIDVPAFGALGEYEVLIKVAGKSANGKDYELVQGPYPVDYTPLGMVADNRDPLADNQPPLPVETFDPSAMEIPSLEVEELPPDDIPPLPEVEPEPEPEPLLAEGELPLVVEEEASEEGTNWLLLAGVFIIGNILVIGGGVYLYIKFVRHTDEEQSRVVEEITQMQQKKAEQKAPAAAAAVPPPDLDIDFDSGTEMDFGEDEATEIRTADSPLDEPGSTVIAPTPAPVLEQPEETYVNEAPPLELDDDEMIEVEDDFDEDLDEDHGLDDLDMMLSEQEGSQQTEEQLNQTIDEMLEQPTVFPDAGVEADVENEPGAEKDKKTEKDLPKEAEQDEGGVEDKYPGFDNDEFMLDNPSKE</sequence>
<feature type="compositionally biased region" description="Low complexity" evidence="1">
    <location>
        <begin position="754"/>
        <end position="765"/>
    </location>
</feature>
<feature type="domain" description="VWFA" evidence="4">
    <location>
        <begin position="33"/>
        <end position="218"/>
    </location>
</feature>
<dbReference type="OrthoDB" id="798937at2"/>
<dbReference type="RefSeq" id="WP_101896038.1">
    <property type="nucleotide sequence ID" value="NZ_CP022684.1"/>
</dbReference>
<dbReference type="AlphaFoldDB" id="A0A2K9LT68"/>
<evidence type="ECO:0000259" key="4">
    <source>
        <dbReference type="PROSITE" id="PS50234"/>
    </source>
</evidence>
<evidence type="ECO:0000313" key="5">
    <source>
        <dbReference type="EMBL" id="AUM14665.1"/>
    </source>
</evidence>
<accession>A0A2K9LT68</accession>
<dbReference type="CDD" id="cd00198">
    <property type="entry name" value="vWFA"/>
    <property type="match status" value="1"/>
</dbReference>
<dbReference type="Pfam" id="PF00092">
    <property type="entry name" value="VWA"/>
    <property type="match status" value="1"/>
</dbReference>
<keyword evidence="2" id="KW-1133">Transmembrane helix</keyword>
<dbReference type="PROSITE" id="PS50234">
    <property type="entry name" value="VWFA"/>
    <property type="match status" value="1"/>
</dbReference>
<gene>
    <name evidence="5" type="ORF">Kalk_20510</name>
</gene>
<evidence type="ECO:0000313" key="6">
    <source>
        <dbReference type="Proteomes" id="UP000235116"/>
    </source>
</evidence>
<dbReference type="InterPro" id="IPR002035">
    <property type="entry name" value="VWF_A"/>
</dbReference>
<dbReference type="Proteomes" id="UP000235116">
    <property type="component" value="Chromosome"/>
</dbReference>
<keyword evidence="3" id="KW-0732">Signal</keyword>
<evidence type="ECO:0000256" key="1">
    <source>
        <dbReference type="SAM" id="MobiDB-lite"/>
    </source>
</evidence>
<feature type="chain" id="PRO_5015005055" description="VWFA domain-containing protein" evidence="3">
    <location>
        <begin position="28"/>
        <end position="836"/>
    </location>
</feature>
<feature type="compositionally biased region" description="Acidic residues" evidence="1">
    <location>
        <begin position="734"/>
        <end position="750"/>
    </location>
</feature>
<proteinExistence type="predicted"/>
<reference evidence="6" key="1">
    <citation type="submission" date="2017-08" db="EMBL/GenBank/DDBJ databases">
        <title>Direct submision.</title>
        <authorList>
            <person name="Kim S.-J."/>
            <person name="Rhee S.-K."/>
        </authorList>
    </citation>
    <scope>NUCLEOTIDE SEQUENCE [LARGE SCALE GENOMIC DNA]</scope>
    <source>
        <strain evidence="6">GI5</strain>
    </source>
</reference>
<organism evidence="5 6">
    <name type="scientific">Ketobacter alkanivorans</name>
    <dbReference type="NCBI Taxonomy" id="1917421"/>
    <lineage>
        <taxon>Bacteria</taxon>
        <taxon>Pseudomonadati</taxon>
        <taxon>Pseudomonadota</taxon>
        <taxon>Gammaproteobacteria</taxon>
        <taxon>Pseudomonadales</taxon>
        <taxon>Ketobacteraceae</taxon>
        <taxon>Ketobacter</taxon>
    </lineage>
</organism>
<dbReference type="SUPFAM" id="SSF53300">
    <property type="entry name" value="vWA-like"/>
    <property type="match status" value="1"/>
</dbReference>
<dbReference type="EMBL" id="CP022684">
    <property type="protein sequence ID" value="AUM14665.1"/>
    <property type="molecule type" value="Genomic_DNA"/>
</dbReference>
<feature type="compositionally biased region" description="Basic and acidic residues" evidence="1">
    <location>
        <begin position="794"/>
        <end position="809"/>
    </location>
</feature>
<dbReference type="InterPro" id="IPR036465">
    <property type="entry name" value="vWFA_dom_sf"/>
</dbReference>
<feature type="signal peptide" evidence="3">
    <location>
        <begin position="1"/>
        <end position="27"/>
    </location>
</feature>
<dbReference type="PROSITE" id="PS51257">
    <property type="entry name" value="PROKAR_LIPOPROTEIN"/>
    <property type="match status" value="1"/>
</dbReference>
<evidence type="ECO:0000256" key="3">
    <source>
        <dbReference type="SAM" id="SignalP"/>
    </source>
</evidence>
<evidence type="ECO:0000256" key="2">
    <source>
        <dbReference type="SAM" id="Phobius"/>
    </source>
</evidence>